<organism evidence="2">
    <name type="scientific">Selaginella moellendorffii</name>
    <name type="common">Spikemoss</name>
    <dbReference type="NCBI Taxonomy" id="88036"/>
    <lineage>
        <taxon>Eukaryota</taxon>
        <taxon>Viridiplantae</taxon>
        <taxon>Streptophyta</taxon>
        <taxon>Embryophyta</taxon>
        <taxon>Tracheophyta</taxon>
        <taxon>Lycopodiopsida</taxon>
        <taxon>Selaginellales</taxon>
        <taxon>Selaginellaceae</taxon>
        <taxon>Selaginella</taxon>
    </lineage>
</organism>
<dbReference type="HOGENOM" id="CLU_133507_0_0_1"/>
<dbReference type="KEGG" id="smo:SELMODRAFT_415344"/>
<protein>
    <submittedName>
        <fullName evidence="1">Uncharacterized protein</fullName>
    </submittedName>
</protein>
<gene>
    <name evidence="1" type="ORF">SELMODRAFT_415344</name>
</gene>
<name>D8RVU0_SELML</name>
<sequence>MDVEMDTQIDVSVIEAVGTGAPEAVATSGGVLASDVSGGGGVVPLVVEVAHGEVDEPAEKDMIIQAQERTISKVLQEMAWNGPHRFLVPLCQLVQSYWVHSAYDLNMTIYSSFA</sequence>
<dbReference type="EMBL" id="GL377591">
    <property type="protein sequence ID" value="EFJ23834.1"/>
    <property type="molecule type" value="Genomic_DNA"/>
</dbReference>
<keyword evidence="2" id="KW-1185">Reference proteome</keyword>
<evidence type="ECO:0000313" key="2">
    <source>
        <dbReference type="Proteomes" id="UP000001514"/>
    </source>
</evidence>
<dbReference type="InParanoid" id="D8RVU0"/>
<proteinExistence type="predicted"/>
<dbReference type="Proteomes" id="UP000001514">
    <property type="component" value="Unassembled WGS sequence"/>
</dbReference>
<dbReference type="AlphaFoldDB" id="D8RVU0"/>
<dbReference type="Gramene" id="EFJ23834">
    <property type="protein sequence ID" value="EFJ23834"/>
    <property type="gene ID" value="SELMODRAFT_415344"/>
</dbReference>
<reference evidence="1 2" key="1">
    <citation type="journal article" date="2011" name="Science">
        <title>The Selaginella genome identifies genetic changes associated with the evolution of vascular plants.</title>
        <authorList>
            <person name="Banks J.A."/>
            <person name="Nishiyama T."/>
            <person name="Hasebe M."/>
            <person name="Bowman J.L."/>
            <person name="Gribskov M."/>
            <person name="dePamphilis C."/>
            <person name="Albert V.A."/>
            <person name="Aono N."/>
            <person name="Aoyama T."/>
            <person name="Ambrose B.A."/>
            <person name="Ashton N.W."/>
            <person name="Axtell M.J."/>
            <person name="Barker E."/>
            <person name="Barker M.S."/>
            <person name="Bennetzen J.L."/>
            <person name="Bonawitz N.D."/>
            <person name="Chapple C."/>
            <person name="Cheng C."/>
            <person name="Correa L.G."/>
            <person name="Dacre M."/>
            <person name="DeBarry J."/>
            <person name="Dreyer I."/>
            <person name="Elias M."/>
            <person name="Engstrom E.M."/>
            <person name="Estelle M."/>
            <person name="Feng L."/>
            <person name="Finet C."/>
            <person name="Floyd S.K."/>
            <person name="Frommer W.B."/>
            <person name="Fujita T."/>
            <person name="Gramzow L."/>
            <person name="Gutensohn M."/>
            <person name="Harholt J."/>
            <person name="Hattori M."/>
            <person name="Heyl A."/>
            <person name="Hirai T."/>
            <person name="Hiwatashi Y."/>
            <person name="Ishikawa M."/>
            <person name="Iwata M."/>
            <person name="Karol K.G."/>
            <person name="Koehler B."/>
            <person name="Kolukisaoglu U."/>
            <person name="Kubo M."/>
            <person name="Kurata T."/>
            <person name="Lalonde S."/>
            <person name="Li K."/>
            <person name="Li Y."/>
            <person name="Litt A."/>
            <person name="Lyons E."/>
            <person name="Manning G."/>
            <person name="Maruyama T."/>
            <person name="Michael T.P."/>
            <person name="Mikami K."/>
            <person name="Miyazaki S."/>
            <person name="Morinaga S."/>
            <person name="Murata T."/>
            <person name="Mueller-Roeber B."/>
            <person name="Nelson D.R."/>
            <person name="Obara M."/>
            <person name="Oguri Y."/>
            <person name="Olmstead R.G."/>
            <person name="Onodera N."/>
            <person name="Petersen B.L."/>
            <person name="Pils B."/>
            <person name="Prigge M."/>
            <person name="Rensing S.A."/>
            <person name="Riano-Pachon D.M."/>
            <person name="Roberts A.W."/>
            <person name="Sato Y."/>
            <person name="Scheller H.V."/>
            <person name="Schulz B."/>
            <person name="Schulz C."/>
            <person name="Shakirov E.V."/>
            <person name="Shibagaki N."/>
            <person name="Shinohara N."/>
            <person name="Shippen D.E."/>
            <person name="Soerensen I."/>
            <person name="Sotooka R."/>
            <person name="Sugimoto N."/>
            <person name="Sugita M."/>
            <person name="Sumikawa N."/>
            <person name="Tanurdzic M."/>
            <person name="Theissen G."/>
            <person name="Ulvskov P."/>
            <person name="Wakazuki S."/>
            <person name="Weng J.K."/>
            <person name="Willats W.W."/>
            <person name="Wipf D."/>
            <person name="Wolf P.G."/>
            <person name="Yang L."/>
            <person name="Zimmer A.D."/>
            <person name="Zhu Q."/>
            <person name="Mitros T."/>
            <person name="Hellsten U."/>
            <person name="Loque D."/>
            <person name="Otillar R."/>
            <person name="Salamov A."/>
            <person name="Schmutz J."/>
            <person name="Shapiro H."/>
            <person name="Lindquist E."/>
            <person name="Lucas S."/>
            <person name="Rokhsar D."/>
            <person name="Grigoriev I.V."/>
        </authorList>
    </citation>
    <scope>NUCLEOTIDE SEQUENCE [LARGE SCALE GENOMIC DNA]</scope>
</reference>
<evidence type="ECO:0000313" key="1">
    <source>
        <dbReference type="EMBL" id="EFJ23834.1"/>
    </source>
</evidence>
<accession>D8RVU0</accession>